<dbReference type="InterPro" id="IPR043014">
    <property type="entry name" value="Nibrin_BRCT2_sf"/>
</dbReference>
<gene>
    <name evidence="3" type="ORF">CFD26_109098</name>
</gene>
<feature type="region of interest" description="Disordered" evidence="1">
    <location>
        <begin position="433"/>
        <end position="500"/>
    </location>
</feature>
<feature type="compositionally biased region" description="Basic and acidic residues" evidence="1">
    <location>
        <begin position="453"/>
        <end position="489"/>
    </location>
</feature>
<evidence type="ECO:0000313" key="3">
    <source>
        <dbReference type="EMBL" id="RLM01720.1"/>
    </source>
</evidence>
<name>A0A421DHW8_9EURO</name>
<evidence type="ECO:0000259" key="2">
    <source>
        <dbReference type="Pfam" id="PF16508"/>
    </source>
</evidence>
<organism evidence="3 4">
    <name type="scientific">Aspergillus turcosus</name>
    <dbReference type="NCBI Taxonomy" id="1245748"/>
    <lineage>
        <taxon>Eukaryota</taxon>
        <taxon>Fungi</taxon>
        <taxon>Dikarya</taxon>
        <taxon>Ascomycota</taxon>
        <taxon>Pezizomycotina</taxon>
        <taxon>Eurotiomycetes</taxon>
        <taxon>Eurotiomycetidae</taxon>
        <taxon>Eurotiales</taxon>
        <taxon>Aspergillaceae</taxon>
        <taxon>Aspergillus</taxon>
        <taxon>Aspergillus subgen. Fumigati</taxon>
    </lineage>
</organism>
<sequence>MSASANSEQAHIYTKSEITIHDQNSKCGTTVDGESIQGGNKKLTGDEHIIKLGRYQHGLRIKWQPTVLTFSFSSKELKAKDPLAHVRSRVEDLDIKTIIPYVVGHTTHVVQSKRNTAKGLQALVNGKYIVQDSYIDALVYAATPSDLENLESLSPLETDFDAAWPDPTEHLPPPGKEAIRRPAEAFAPRADRINIFEDYTFVFLDASQFSTLQDPINNGHGKALLYQLENGITTAEEIVQFMKSAAGQKGLGGERDGPGGVVLVRFRSKGQWENWSVELSNQVAIITDQRVIEQSEFLDAILGNDASCLCQPLPEEESSPEVGRTPASQAPATPDEHVEVIDDSQAVEETGEPARKSVKSSKIRPISSKVKSFDDEFDISSIPTYTQNERAALVDLQPLQDVPPSSAFPSQQPSILDNEEDLVSSLLPGATAMKRRRAETVQRSLGESQSLSKPEEPRKAKRPKLDVLEAARQHREAEEDAQRKRRQEEEASLQDSLRDTDVEKLKNLAIVEEMEIKPRPGAAEDSRWDERWNGRKNFKKFRRKGEPGQPRHRVQTVIVPLEEVTRKDFGIGDHYWVTSHATSDPRPSESQRERSPSRDASSRAQSQSQSTFTILTIYDPRFAPLTLGASFRFLVLLQMSSELLSSPSSPHMISTIPPPRPISVNSLERIPVIPTLPYSKEASRSASAGFEIHDDPIPSTTEPGQPVCQTTHPTVQELQVKSIGSQRYQSGVRFHDLPAEVHEAILDHLFGERVSALTMGAPGKSARNWSRCLRHPRRKVLSDLALISPVWRVLVQDRIYRHIKIKGTTDELAESASWFSAHPHLAKYVRQVEVWVPVWGNRAARSVTVYQPRRRFHDEHIAVMDVTALLHATMTWENPDTFHPRGHTFYLSSHNATLEDIFHHVKACFPEARILTLEGGHCKKPPMIRHFRNDPYGLAGKERLPVLPNIQIFVMRGAWNIMRDYQHWRNLSQALPGLQEWHCAYAKPKIEGYDTIAKILVNPPPSLLHLNISLEGFSNKENTHASWFSDGAQPPHLCRLLGELAPRLMSLTFTGKVCACFFQATSNTSPPWPKTSNLRYLDLAVKTCCREKKAGSVFPFFEDFSGIGNMNFIRSFEKLVVGAVQSLGVHPSLSQIRIRFIDLDSACPLLNPYFQLSGNLCTGLWSDRILYALNEFRPQARFVELRDGIYPQYGPNSQIVGAVLPRARPLSIHACAYRIIADAGKP</sequence>
<evidence type="ECO:0000313" key="4">
    <source>
        <dbReference type="Proteomes" id="UP000215289"/>
    </source>
</evidence>
<dbReference type="InterPro" id="IPR040227">
    <property type="entry name" value="Nibrin-rel"/>
</dbReference>
<dbReference type="GO" id="GO:0030870">
    <property type="term" value="C:Mre11 complex"/>
    <property type="evidence" value="ECO:0007669"/>
    <property type="project" value="InterPro"/>
</dbReference>
<proteinExistence type="predicted"/>
<comment type="caution">
    <text evidence="3">The sequence shown here is derived from an EMBL/GenBank/DDBJ whole genome shotgun (WGS) entry which is preliminary data.</text>
</comment>
<dbReference type="AlphaFoldDB" id="A0A421DHW8"/>
<feature type="region of interest" description="Disordered" evidence="1">
    <location>
        <begin position="576"/>
        <end position="609"/>
    </location>
</feature>
<dbReference type="GO" id="GO:0000724">
    <property type="term" value="P:double-strand break repair via homologous recombination"/>
    <property type="evidence" value="ECO:0007669"/>
    <property type="project" value="TreeGrafter"/>
</dbReference>
<dbReference type="Pfam" id="PF16508">
    <property type="entry name" value="NIBRIN_BRCT_II"/>
    <property type="match status" value="1"/>
</dbReference>
<evidence type="ECO:0000256" key="1">
    <source>
        <dbReference type="SAM" id="MobiDB-lite"/>
    </source>
</evidence>
<keyword evidence="4" id="KW-1185">Reference proteome</keyword>
<dbReference type="GO" id="GO:0003684">
    <property type="term" value="F:damaged DNA binding"/>
    <property type="evidence" value="ECO:0007669"/>
    <property type="project" value="TreeGrafter"/>
</dbReference>
<dbReference type="InterPro" id="IPR032429">
    <property type="entry name" value="Nibrin_BRCT2"/>
</dbReference>
<feature type="region of interest" description="Disordered" evidence="1">
    <location>
        <begin position="312"/>
        <end position="337"/>
    </location>
</feature>
<dbReference type="OrthoDB" id="5281682at2759"/>
<dbReference type="Gene3D" id="3.40.50.10980">
    <property type="entry name" value="Nibrin, BRCT2 domain"/>
    <property type="match status" value="1"/>
</dbReference>
<protein>
    <recommendedName>
        <fullName evidence="2">Nibrin second BRCT domain-containing protein</fullName>
    </recommendedName>
</protein>
<dbReference type="Gene3D" id="2.60.200.20">
    <property type="match status" value="1"/>
</dbReference>
<accession>A0A421DHW8</accession>
<feature type="compositionally biased region" description="Polar residues" evidence="1">
    <location>
        <begin position="441"/>
        <end position="452"/>
    </location>
</feature>
<dbReference type="GO" id="GO:0007095">
    <property type="term" value="P:mitotic G2 DNA damage checkpoint signaling"/>
    <property type="evidence" value="ECO:0007669"/>
    <property type="project" value="InterPro"/>
</dbReference>
<dbReference type="Proteomes" id="UP000215289">
    <property type="component" value="Unassembled WGS sequence"/>
</dbReference>
<feature type="compositionally biased region" description="Basic and acidic residues" evidence="1">
    <location>
        <begin position="586"/>
        <end position="601"/>
    </location>
</feature>
<dbReference type="PANTHER" id="PTHR12162:SF0">
    <property type="entry name" value="NIBRIN"/>
    <property type="match status" value="1"/>
</dbReference>
<dbReference type="EMBL" id="NIDN02000003">
    <property type="protein sequence ID" value="RLM01720.1"/>
    <property type="molecule type" value="Genomic_DNA"/>
</dbReference>
<reference evidence="3 4" key="1">
    <citation type="submission" date="2018-08" db="EMBL/GenBank/DDBJ databases">
        <title>Draft genome sequences of two Aspergillus turcosus clinical strains isolated from bronchoalveolar lavage fluid: one azole-susceptible and the other azole-resistant.</title>
        <authorList>
            <person name="Parent-Michaud M."/>
            <person name="Dufresne P.J."/>
            <person name="Fournier E."/>
            <person name="Martineau C."/>
            <person name="Moreira S."/>
            <person name="Perkins V."/>
            <person name="De Repentigny L."/>
            <person name="Dufresne S.F."/>
        </authorList>
    </citation>
    <scope>NUCLEOTIDE SEQUENCE [LARGE SCALE GENOMIC DNA]</scope>
    <source>
        <strain evidence="3">HMR AF 1038</strain>
    </source>
</reference>
<dbReference type="FunFam" id="3.40.50.10980:FF:000002">
    <property type="entry name" value="DNA damage response protein RcaA"/>
    <property type="match status" value="1"/>
</dbReference>
<dbReference type="PANTHER" id="PTHR12162">
    <property type="entry name" value="NIBRIN-RELATED"/>
    <property type="match status" value="1"/>
</dbReference>
<feature type="domain" description="Nibrin second BRCT" evidence="2">
    <location>
        <begin position="191"/>
        <end position="312"/>
    </location>
</feature>